<dbReference type="SMART" id="SM00248">
    <property type="entry name" value="ANK"/>
    <property type="match status" value="12"/>
</dbReference>
<dbReference type="InterPro" id="IPR036770">
    <property type="entry name" value="Ankyrin_rpt-contain_sf"/>
</dbReference>
<feature type="region of interest" description="Disordered" evidence="2">
    <location>
        <begin position="651"/>
        <end position="680"/>
    </location>
</feature>
<feature type="compositionally biased region" description="Basic residues" evidence="2">
    <location>
        <begin position="652"/>
        <end position="674"/>
    </location>
</feature>
<evidence type="ECO:0000313" key="4">
    <source>
        <dbReference type="Proteomes" id="UP000663860"/>
    </source>
</evidence>
<evidence type="ECO:0000313" key="3">
    <source>
        <dbReference type="EMBL" id="CAF1095293.1"/>
    </source>
</evidence>
<dbReference type="Proteomes" id="UP000663860">
    <property type="component" value="Unassembled WGS sequence"/>
</dbReference>
<name>A0A814NNB3_9BILA</name>
<dbReference type="Gene3D" id="1.25.40.20">
    <property type="entry name" value="Ankyrin repeat-containing domain"/>
    <property type="match status" value="4"/>
</dbReference>
<feature type="repeat" description="ANK" evidence="1">
    <location>
        <begin position="186"/>
        <end position="218"/>
    </location>
</feature>
<dbReference type="PANTHER" id="PTHR24127:SF1">
    <property type="entry name" value="ANKYRIN REPEAT AND EF-HAND DOMAIN-CONTAINING PROTEIN 1"/>
    <property type="match status" value="1"/>
</dbReference>
<reference evidence="3" key="1">
    <citation type="submission" date="2021-02" db="EMBL/GenBank/DDBJ databases">
        <authorList>
            <person name="Nowell W R."/>
        </authorList>
    </citation>
    <scope>NUCLEOTIDE SEQUENCE</scope>
</reference>
<organism evidence="3 4">
    <name type="scientific">Adineta steineri</name>
    <dbReference type="NCBI Taxonomy" id="433720"/>
    <lineage>
        <taxon>Eukaryota</taxon>
        <taxon>Metazoa</taxon>
        <taxon>Spiralia</taxon>
        <taxon>Gnathifera</taxon>
        <taxon>Rotifera</taxon>
        <taxon>Eurotatoria</taxon>
        <taxon>Bdelloidea</taxon>
        <taxon>Adinetida</taxon>
        <taxon>Adinetidae</taxon>
        <taxon>Adineta</taxon>
    </lineage>
</organism>
<evidence type="ECO:0000256" key="1">
    <source>
        <dbReference type="PROSITE-ProRule" id="PRU00023"/>
    </source>
</evidence>
<feature type="repeat" description="ANK" evidence="1">
    <location>
        <begin position="47"/>
        <end position="79"/>
    </location>
</feature>
<dbReference type="PRINTS" id="PR01415">
    <property type="entry name" value="ANKYRIN"/>
</dbReference>
<dbReference type="PANTHER" id="PTHR24127">
    <property type="entry name" value="ANKYRIN REPEAT AND EF-HAND DOMAIN-CONTAINING PROTEIN 1"/>
    <property type="match status" value="1"/>
</dbReference>
<feature type="compositionally biased region" description="Basic residues" evidence="2">
    <location>
        <begin position="1051"/>
        <end position="1074"/>
    </location>
</feature>
<dbReference type="PROSITE" id="PS50297">
    <property type="entry name" value="ANK_REP_REGION"/>
    <property type="match status" value="6"/>
</dbReference>
<feature type="repeat" description="ANK" evidence="1">
    <location>
        <begin position="525"/>
        <end position="557"/>
    </location>
</feature>
<dbReference type="AlphaFoldDB" id="A0A814NNB3"/>
<feature type="repeat" description="ANK" evidence="1">
    <location>
        <begin position="990"/>
        <end position="1022"/>
    </location>
</feature>
<keyword evidence="1" id="KW-0040">ANK repeat</keyword>
<dbReference type="InterPro" id="IPR052801">
    <property type="entry name" value="Ankyrin-EF-hand"/>
</dbReference>
<gene>
    <name evidence="3" type="ORF">IZO911_LOCUS22728</name>
</gene>
<feature type="repeat" description="ANK" evidence="1">
    <location>
        <begin position="957"/>
        <end position="989"/>
    </location>
</feature>
<dbReference type="EMBL" id="CAJNOE010000256">
    <property type="protein sequence ID" value="CAF1095293.1"/>
    <property type="molecule type" value="Genomic_DNA"/>
</dbReference>
<proteinExistence type="predicted"/>
<feature type="region of interest" description="Disordered" evidence="2">
    <location>
        <begin position="1051"/>
        <end position="1078"/>
    </location>
</feature>
<feature type="repeat" description="ANK" evidence="1">
    <location>
        <begin position="558"/>
        <end position="590"/>
    </location>
</feature>
<feature type="repeat" description="ANK" evidence="1">
    <location>
        <begin position="80"/>
        <end position="112"/>
    </location>
</feature>
<protein>
    <submittedName>
        <fullName evidence="3">Uncharacterized protein</fullName>
    </submittedName>
</protein>
<evidence type="ECO:0000256" key="2">
    <source>
        <dbReference type="SAM" id="MobiDB-lite"/>
    </source>
</evidence>
<sequence length="1166" mass="132812">MVIAHTAVELAQIKKLLHAVRTSNYDQIRRICEKGLNGIINYNDPTDGETPLLVAVKRNDEIMIQFLLDLHAHPDITDFKRQTPLMHAAKRGFIEAVQTLLNANADISIRDLEEKDVLFACLSDGTFRQQECFSIIMSKRMLNVNKMAAKGKPLLVAACESAVIMEKICLILLEREADVNAIDKETGKTALHAACASGSIKVVRELLQRKANVNARDLQQQTPVHAALTSNVFELLPILSAYNARFDLADQTLNTPIHLAAKLNQGKAIKFMVQRGAITRTKNIDNRLPIKIAVLEKNKDAKKNIRLAEKKHYYRKIISSKSNPYRDYKIHFYDWLQERSDRLLRRFHQVENSSTHRITPTDFKQIINEEGFTQITLDDLNDLIIRHETNPNEIDYQTFLSGKLFIEKPFLMQTFISKTKKKKKKKKKKTKKQLPIPIAIHNEGPRISNGNPPLVYVKKHPFTTDQNRFSRDQIPKHIINDDSVHYMDKIHPQFVHISNATYRGDLHTLLDAFKSGVPVDIRDKYYKTPLMIACANGDLETTKFLLECGANIHLEDHFKWTSLHHAAHSGQLGVVRTLIDAGAKINHESLTLATPLSRAIESSALDVVDYLIQKGANVRHENLTQRNLLDLATDFASSQVVNVVRTAYERKGNKKGNQKLKSRRKTTTNIKKKKSSETPSVSIKPVKLEPLLPRRGSLLLAEKHLMSSNDIFGESIAYHPLTIWTDQPTTHELLDKKINLRNQFTMNIDFPNYKRPLLTNAQAKIINEEGFTQITLDDLNDLIIRHETNPNEIDYQTFLSGKLFIDKPFLMQTFISKTKKKKKKKKKKTKKQLPIPIAIHNEGPRISNGNPPLVYVKKHQFTTDQNRFSRDQIPKHIINDDSVHYMDKIHPQVVHISNATYRGDLHTLLDAFKSGVPVDIRDKYYKTPLMIASANGDLETTKFLLQCGANIHLEDHFKWTSLHHGAHSGQLGVVRTLTDAGAKINHESLTLATPLSRAIESSALDVVDYLIQKGANVRHENLTQRNLLDLATDFASSQVINVIRTAYERKGNKKGNQKLKSRRKTTTNIKKKKSHETPSVSIKPVKLEPLLPRRGSLLLAEKHLMASNDIFGESIAYHPLTIWTDQPTTHELLDKKINLRNQFTMNIDFPNYKRPLLTNAQAKVER</sequence>
<dbReference type="SUPFAM" id="SSF48403">
    <property type="entry name" value="Ankyrin repeat"/>
    <property type="match status" value="4"/>
</dbReference>
<feature type="repeat" description="ANK" evidence="1">
    <location>
        <begin position="591"/>
        <end position="623"/>
    </location>
</feature>
<dbReference type="PROSITE" id="PS50088">
    <property type="entry name" value="ANK_REPEAT"/>
    <property type="match status" value="10"/>
</dbReference>
<dbReference type="InterPro" id="IPR002110">
    <property type="entry name" value="Ankyrin_rpt"/>
</dbReference>
<feature type="repeat" description="ANK" evidence="1">
    <location>
        <begin position="924"/>
        <end position="956"/>
    </location>
</feature>
<feature type="repeat" description="ANK" evidence="1">
    <location>
        <begin position="252"/>
        <end position="284"/>
    </location>
</feature>
<accession>A0A814NNB3</accession>
<comment type="caution">
    <text evidence="3">The sequence shown here is derived from an EMBL/GenBank/DDBJ whole genome shotgun (WGS) entry which is preliminary data.</text>
</comment>
<dbReference type="Pfam" id="PF12796">
    <property type="entry name" value="Ank_2"/>
    <property type="match status" value="4"/>
</dbReference>